<dbReference type="AlphaFoldDB" id="D8M3X6"/>
<dbReference type="Proteomes" id="UP000008312">
    <property type="component" value="Unassembled WGS sequence"/>
</dbReference>
<name>D8M3X6_BLAHO</name>
<dbReference type="Gene3D" id="3.80.10.10">
    <property type="entry name" value="Ribonuclease Inhibitor"/>
    <property type="match status" value="1"/>
</dbReference>
<protein>
    <submittedName>
        <fullName evidence="1">Uncharacterized protein</fullName>
    </submittedName>
</protein>
<keyword evidence="2" id="KW-1185">Reference proteome</keyword>
<organism evidence="1">
    <name type="scientific">Blastocystis hominis</name>
    <dbReference type="NCBI Taxonomy" id="12968"/>
    <lineage>
        <taxon>Eukaryota</taxon>
        <taxon>Sar</taxon>
        <taxon>Stramenopiles</taxon>
        <taxon>Bigyra</taxon>
        <taxon>Opalozoa</taxon>
        <taxon>Opalinata</taxon>
        <taxon>Blastocystidae</taxon>
        <taxon>Blastocystis</taxon>
    </lineage>
</organism>
<dbReference type="EMBL" id="FN668650">
    <property type="protein sequence ID" value="CBK22599.2"/>
    <property type="molecule type" value="Genomic_DNA"/>
</dbReference>
<evidence type="ECO:0000313" key="2">
    <source>
        <dbReference type="Proteomes" id="UP000008312"/>
    </source>
</evidence>
<evidence type="ECO:0000313" key="1">
    <source>
        <dbReference type="EMBL" id="CBK22599.2"/>
    </source>
</evidence>
<sequence length="148" mass="16504">MENSDKSKSFHILNCESLESIQIGRYSFGDFGGEFELKNLPQLQSIQIGTIGSSSSNFYGSSFVIRDLPNLQSITLGKWAFAVSVTTIIENLPSLQKIELSYCALRGRDDDDSCSLTLRNLPNLTSITSKDWSFQYPRVVTLASISEY</sequence>
<dbReference type="OrthoDB" id="10618013at2759"/>
<dbReference type="InterPro" id="IPR032675">
    <property type="entry name" value="LRR_dom_sf"/>
</dbReference>
<reference evidence="1" key="1">
    <citation type="submission" date="2010-02" db="EMBL/GenBank/DDBJ databases">
        <title>Sequencing and annotation of the Blastocystis hominis genome.</title>
        <authorList>
            <person name="Wincker P."/>
        </authorList>
    </citation>
    <scope>NUCLEOTIDE SEQUENCE</scope>
    <source>
        <strain evidence="1">Singapore isolate B</strain>
    </source>
</reference>
<gene>
    <name evidence="1" type="ORF">GSBLH_T00002703001</name>
</gene>
<accession>D8M3X6</accession>
<dbReference type="SUPFAM" id="SSF52047">
    <property type="entry name" value="RNI-like"/>
    <property type="match status" value="1"/>
</dbReference>
<dbReference type="InParanoid" id="D8M3X6"/>
<dbReference type="RefSeq" id="XP_012896647.1">
    <property type="nucleotide sequence ID" value="XM_013041193.1"/>
</dbReference>
<proteinExistence type="predicted"/>
<dbReference type="GeneID" id="24919847"/>